<dbReference type="InterPro" id="IPR013656">
    <property type="entry name" value="PAS_4"/>
</dbReference>
<dbReference type="SMART" id="SM00267">
    <property type="entry name" value="GGDEF"/>
    <property type="match status" value="1"/>
</dbReference>
<keyword evidence="6" id="KW-1185">Reference proteome</keyword>
<dbReference type="Pfam" id="PF08448">
    <property type="entry name" value="PAS_4"/>
    <property type="match status" value="1"/>
</dbReference>
<dbReference type="SUPFAM" id="SSF141868">
    <property type="entry name" value="EAL domain-like"/>
    <property type="match status" value="1"/>
</dbReference>
<proteinExistence type="predicted"/>
<dbReference type="PROSITE" id="PS50113">
    <property type="entry name" value="PAC"/>
    <property type="match status" value="1"/>
</dbReference>
<reference evidence="6" key="1">
    <citation type="journal article" date="2019" name="Int. J. Syst. Evol. Microbiol.">
        <title>The Global Catalogue of Microorganisms (GCM) 10K type strain sequencing project: providing services to taxonomists for standard genome sequencing and annotation.</title>
        <authorList>
            <consortium name="The Broad Institute Genomics Platform"/>
            <consortium name="The Broad Institute Genome Sequencing Center for Infectious Disease"/>
            <person name="Wu L."/>
            <person name="Ma J."/>
        </authorList>
    </citation>
    <scope>NUCLEOTIDE SEQUENCE [LARGE SCALE GENOMIC DNA]</scope>
    <source>
        <strain evidence="6">KACC 14058</strain>
    </source>
</reference>
<evidence type="ECO:0000259" key="2">
    <source>
        <dbReference type="PROSITE" id="PS50113"/>
    </source>
</evidence>
<evidence type="ECO:0000259" key="1">
    <source>
        <dbReference type="PROSITE" id="PS50112"/>
    </source>
</evidence>
<dbReference type="InterPro" id="IPR001610">
    <property type="entry name" value="PAC"/>
</dbReference>
<feature type="domain" description="PAC" evidence="2">
    <location>
        <begin position="208"/>
        <end position="259"/>
    </location>
</feature>
<gene>
    <name evidence="5" type="ORF">ACFOZ1_13885</name>
</gene>
<protein>
    <submittedName>
        <fullName evidence="5">EAL domain-containing protein</fullName>
    </submittedName>
</protein>
<dbReference type="Gene3D" id="3.30.450.20">
    <property type="entry name" value="PAS domain"/>
    <property type="match status" value="3"/>
</dbReference>
<feature type="domain" description="PAS" evidence="1">
    <location>
        <begin position="136"/>
        <end position="206"/>
    </location>
</feature>
<dbReference type="SMART" id="SM00091">
    <property type="entry name" value="PAS"/>
    <property type="match status" value="3"/>
</dbReference>
<dbReference type="Gene3D" id="3.30.70.270">
    <property type="match status" value="1"/>
</dbReference>
<dbReference type="InterPro" id="IPR013767">
    <property type="entry name" value="PAS_fold"/>
</dbReference>
<dbReference type="RefSeq" id="WP_390200243.1">
    <property type="nucleotide sequence ID" value="NZ_JBHSDV010000005.1"/>
</dbReference>
<organism evidence="5 6">
    <name type="scientific">Gracilibacillus marinus</name>
    <dbReference type="NCBI Taxonomy" id="630535"/>
    <lineage>
        <taxon>Bacteria</taxon>
        <taxon>Bacillati</taxon>
        <taxon>Bacillota</taxon>
        <taxon>Bacilli</taxon>
        <taxon>Bacillales</taxon>
        <taxon>Bacillaceae</taxon>
        <taxon>Gracilibacillus</taxon>
    </lineage>
</organism>
<dbReference type="Pfam" id="PF00989">
    <property type="entry name" value="PAS"/>
    <property type="match status" value="1"/>
</dbReference>
<dbReference type="PANTHER" id="PTHR44757:SF2">
    <property type="entry name" value="BIOFILM ARCHITECTURE MAINTENANCE PROTEIN MBAA"/>
    <property type="match status" value="1"/>
</dbReference>
<feature type="domain" description="GGDEF" evidence="4">
    <location>
        <begin position="415"/>
        <end position="547"/>
    </location>
</feature>
<dbReference type="SMART" id="SM00086">
    <property type="entry name" value="PAC"/>
    <property type="match status" value="3"/>
</dbReference>
<dbReference type="PANTHER" id="PTHR44757">
    <property type="entry name" value="DIGUANYLATE CYCLASE DGCP"/>
    <property type="match status" value="1"/>
</dbReference>
<dbReference type="InterPro" id="IPR029787">
    <property type="entry name" value="Nucleotide_cyclase"/>
</dbReference>
<dbReference type="PROSITE" id="PS50887">
    <property type="entry name" value="GGDEF"/>
    <property type="match status" value="1"/>
</dbReference>
<dbReference type="InterPro" id="IPR001633">
    <property type="entry name" value="EAL_dom"/>
</dbReference>
<dbReference type="PROSITE" id="PS50112">
    <property type="entry name" value="PAS"/>
    <property type="match status" value="2"/>
</dbReference>
<dbReference type="SUPFAM" id="SSF55785">
    <property type="entry name" value="PYP-like sensor domain (PAS domain)"/>
    <property type="match status" value="3"/>
</dbReference>
<dbReference type="InterPro" id="IPR035919">
    <property type="entry name" value="EAL_sf"/>
</dbReference>
<dbReference type="InterPro" id="IPR035965">
    <property type="entry name" value="PAS-like_dom_sf"/>
</dbReference>
<dbReference type="SUPFAM" id="SSF55073">
    <property type="entry name" value="Nucleotide cyclase"/>
    <property type="match status" value="1"/>
</dbReference>
<dbReference type="Pfam" id="PF00563">
    <property type="entry name" value="EAL"/>
    <property type="match status" value="1"/>
</dbReference>
<evidence type="ECO:0000259" key="3">
    <source>
        <dbReference type="PROSITE" id="PS50883"/>
    </source>
</evidence>
<feature type="domain" description="EAL" evidence="3">
    <location>
        <begin position="556"/>
        <end position="809"/>
    </location>
</feature>
<dbReference type="NCBIfam" id="TIGR00254">
    <property type="entry name" value="GGDEF"/>
    <property type="match status" value="1"/>
</dbReference>
<dbReference type="CDD" id="cd00130">
    <property type="entry name" value="PAS"/>
    <property type="match status" value="2"/>
</dbReference>
<feature type="domain" description="PAS" evidence="1">
    <location>
        <begin position="260"/>
        <end position="330"/>
    </location>
</feature>
<dbReference type="Pfam" id="PF13426">
    <property type="entry name" value="PAS_9"/>
    <property type="match status" value="1"/>
</dbReference>
<dbReference type="InterPro" id="IPR000160">
    <property type="entry name" value="GGDEF_dom"/>
</dbReference>
<dbReference type="CDD" id="cd01949">
    <property type="entry name" value="GGDEF"/>
    <property type="match status" value="1"/>
</dbReference>
<accession>A0ABV8W1C2</accession>
<dbReference type="CDD" id="cd01948">
    <property type="entry name" value="EAL"/>
    <property type="match status" value="1"/>
</dbReference>
<dbReference type="InterPro" id="IPR000700">
    <property type="entry name" value="PAS-assoc_C"/>
</dbReference>
<dbReference type="InterPro" id="IPR000014">
    <property type="entry name" value="PAS"/>
</dbReference>
<sequence>MSSKQQPSASIKTMYALIENIPVPILILKLHSDLTISIFDANNACASHFEYTKKELLKIPPQKLVNKEAWIHFSNMKELSVDEVTNIETTHITKSGIPIPVSVTLKLQQIDQSIYILTTFQDITDKRNIEDQLMIIDKQLHSLFHYNPDLIFMLDKEGFFTNVNPANNKILKYTAAEMLQMHYKDVLHPNDLERTNHIFDQVLAHQTVQEVLKVYNKDKMVLLLDITAVPIIIDNEVRGVIGVARDITEERQMSERLQISEQRYKSVLENNIDAVLSFDLYGRFTYVNKATENMMGYTEDELRGQYFLDYIVPEEQARTISEYSKVLEGNAIQYETVMFNKQKERIYLHVTVIPIKVHDAITGVHCIGKDITETKLFEEKLNYMAYHDYLTELPNQHFFHASLKSALEKAKQLDLKLAIFFLDLDRFKAINDSLGHDFGDIVLLKVANRIKEILPANASAYRYGGDEFIVLVEDTDAPETRELAENILEELSQAYILDDMELVITPSIGVSMYPYDGIESKILIKKADNAMYHAKRIGKSNYQFYSESMHNKIPGNIELESLLRKAIKQNEFSLYYQPQIDPVTNDIYGAEALIRWENKELGLISPGEFIPLAEESGLIVPIGEWVMDEACRQNKEWQDKGYKPFRISINLSLRQFYQSDLVKKLEQVITKYQLDPQYLELEITESMAMDANTASTILHDLKKIGVHIAMDDFGTGYSSLNNLKKFPIDHLKIDQSFIRDMTTDADDRDIVSTIIMLAHNLNMKTIAEGVETKEQAEFLHSIKCDALQGYYYCRPLPAKDFLDYLTEHS</sequence>
<evidence type="ECO:0000313" key="6">
    <source>
        <dbReference type="Proteomes" id="UP001595880"/>
    </source>
</evidence>
<dbReference type="NCBIfam" id="TIGR00229">
    <property type="entry name" value="sensory_box"/>
    <property type="match status" value="3"/>
</dbReference>
<dbReference type="Proteomes" id="UP001595880">
    <property type="component" value="Unassembled WGS sequence"/>
</dbReference>
<dbReference type="InterPro" id="IPR043128">
    <property type="entry name" value="Rev_trsase/Diguanyl_cyclase"/>
</dbReference>
<dbReference type="Gene3D" id="3.20.20.450">
    <property type="entry name" value="EAL domain"/>
    <property type="match status" value="1"/>
</dbReference>
<dbReference type="EMBL" id="JBHSDV010000005">
    <property type="protein sequence ID" value="MFC4388888.1"/>
    <property type="molecule type" value="Genomic_DNA"/>
</dbReference>
<evidence type="ECO:0000259" key="4">
    <source>
        <dbReference type="PROSITE" id="PS50887"/>
    </source>
</evidence>
<name>A0ABV8W1C2_9BACI</name>
<evidence type="ECO:0000313" key="5">
    <source>
        <dbReference type="EMBL" id="MFC4388888.1"/>
    </source>
</evidence>
<dbReference type="Pfam" id="PF00990">
    <property type="entry name" value="GGDEF"/>
    <property type="match status" value="1"/>
</dbReference>
<dbReference type="InterPro" id="IPR052155">
    <property type="entry name" value="Biofilm_reg_signaling"/>
</dbReference>
<dbReference type="SMART" id="SM00052">
    <property type="entry name" value="EAL"/>
    <property type="match status" value="1"/>
</dbReference>
<dbReference type="PROSITE" id="PS50883">
    <property type="entry name" value="EAL"/>
    <property type="match status" value="1"/>
</dbReference>
<comment type="caution">
    <text evidence="5">The sequence shown here is derived from an EMBL/GenBank/DDBJ whole genome shotgun (WGS) entry which is preliminary data.</text>
</comment>